<keyword evidence="1" id="KW-0812">Transmembrane</keyword>
<gene>
    <name evidence="2" type="ORF">H1P_220037</name>
</gene>
<dbReference type="RefSeq" id="WP_186375836.1">
    <property type="nucleotide sequence ID" value="NZ_LR213783.1"/>
</dbReference>
<dbReference type="EMBL" id="CAACVJ010000135">
    <property type="protein sequence ID" value="VEP13796.1"/>
    <property type="molecule type" value="Genomic_DNA"/>
</dbReference>
<dbReference type="Proteomes" id="UP000320055">
    <property type="component" value="Unassembled WGS sequence"/>
</dbReference>
<name>A0A563VQQ3_9CYAN</name>
<organism evidence="2 3">
    <name type="scientific">Hyella patelloides LEGE 07179</name>
    <dbReference type="NCBI Taxonomy" id="945734"/>
    <lineage>
        <taxon>Bacteria</taxon>
        <taxon>Bacillati</taxon>
        <taxon>Cyanobacteriota</taxon>
        <taxon>Cyanophyceae</taxon>
        <taxon>Pleurocapsales</taxon>
        <taxon>Hyellaceae</taxon>
        <taxon>Hyella</taxon>
    </lineage>
</organism>
<evidence type="ECO:0000313" key="3">
    <source>
        <dbReference type="Proteomes" id="UP000320055"/>
    </source>
</evidence>
<keyword evidence="1" id="KW-1133">Transmembrane helix</keyword>
<evidence type="ECO:0000313" key="2">
    <source>
        <dbReference type="EMBL" id="VEP13796.1"/>
    </source>
</evidence>
<proteinExistence type="predicted"/>
<feature type="transmembrane region" description="Helical" evidence="1">
    <location>
        <begin position="15"/>
        <end position="42"/>
    </location>
</feature>
<sequence length="54" mass="5965">MVIGLLPLAFSDPKWFPFCMAIIFGLISSTLIAFFVVPGLYLQLTSNKTVGQEE</sequence>
<reference evidence="2 3" key="1">
    <citation type="submission" date="2019-01" db="EMBL/GenBank/DDBJ databases">
        <authorList>
            <person name="Brito A."/>
        </authorList>
    </citation>
    <scope>NUCLEOTIDE SEQUENCE [LARGE SCALE GENOMIC DNA]</scope>
    <source>
        <strain evidence="2">1</strain>
    </source>
</reference>
<dbReference type="SUPFAM" id="SSF82866">
    <property type="entry name" value="Multidrug efflux transporter AcrB transmembrane domain"/>
    <property type="match status" value="1"/>
</dbReference>
<dbReference type="Gene3D" id="1.20.1640.10">
    <property type="entry name" value="Multidrug efflux transporter AcrB transmembrane domain"/>
    <property type="match status" value="1"/>
</dbReference>
<dbReference type="AlphaFoldDB" id="A0A563VQQ3"/>
<accession>A0A563VQQ3</accession>
<keyword evidence="3" id="KW-1185">Reference proteome</keyword>
<evidence type="ECO:0000256" key="1">
    <source>
        <dbReference type="SAM" id="Phobius"/>
    </source>
</evidence>
<keyword evidence="1" id="KW-0472">Membrane</keyword>
<protein>
    <submittedName>
        <fullName evidence="2">Uncharacterized protein</fullName>
    </submittedName>
</protein>